<organism evidence="2 3">
    <name type="scientific">Asticcacaulis machinosus</name>
    <dbReference type="NCBI Taxonomy" id="2984211"/>
    <lineage>
        <taxon>Bacteria</taxon>
        <taxon>Pseudomonadati</taxon>
        <taxon>Pseudomonadota</taxon>
        <taxon>Alphaproteobacteria</taxon>
        <taxon>Caulobacterales</taxon>
        <taxon>Caulobacteraceae</taxon>
        <taxon>Asticcacaulis</taxon>
    </lineage>
</organism>
<reference evidence="2 3" key="1">
    <citation type="submission" date="2023-01" db="EMBL/GenBank/DDBJ databases">
        <title>Novel species of the genus Asticcacaulis isolated from rivers.</title>
        <authorList>
            <person name="Lu H."/>
        </authorList>
    </citation>
    <scope>NUCLEOTIDE SEQUENCE [LARGE SCALE GENOMIC DNA]</scope>
    <source>
        <strain evidence="2 3">LKC15W</strain>
    </source>
</reference>
<dbReference type="Proteomes" id="UP001218579">
    <property type="component" value="Unassembled WGS sequence"/>
</dbReference>
<feature type="domain" description="YdhG-like" evidence="1">
    <location>
        <begin position="39"/>
        <end position="132"/>
    </location>
</feature>
<gene>
    <name evidence="2" type="ORF">PQU98_06030</name>
</gene>
<protein>
    <submittedName>
        <fullName evidence="2">DUF1801 domain-containing protein</fullName>
    </submittedName>
</protein>
<accession>A0ABT5HHF3</accession>
<dbReference type="SUPFAM" id="SSF159888">
    <property type="entry name" value="YdhG-like"/>
    <property type="match status" value="1"/>
</dbReference>
<name>A0ABT5HHF3_9CAUL</name>
<proteinExistence type="predicted"/>
<dbReference type="EMBL" id="JAQQKV010000001">
    <property type="protein sequence ID" value="MDC7675676.1"/>
    <property type="molecule type" value="Genomic_DNA"/>
</dbReference>
<dbReference type="Gene3D" id="3.90.1150.200">
    <property type="match status" value="1"/>
</dbReference>
<evidence type="ECO:0000259" key="1">
    <source>
        <dbReference type="Pfam" id="PF08818"/>
    </source>
</evidence>
<comment type="caution">
    <text evidence="2">The sequence shown here is derived from an EMBL/GenBank/DDBJ whole genome shotgun (WGS) entry which is preliminary data.</text>
</comment>
<sequence length="140" mass="16037">MTEMKSDTPVLLSGGNPQIPKGYGNAPVQAYINAMPDWKQDIGRRLDALIEQTVPGVRKAVKWNTPFYGLKDDYWFVSFHCFTKYVKVTYFRGTSLDPVPPGKSKQAEVRYLDIYQDKPFDEAQFIDWIKQASQLPGEKL</sequence>
<dbReference type="Pfam" id="PF08818">
    <property type="entry name" value="DUF1801"/>
    <property type="match status" value="1"/>
</dbReference>
<keyword evidence="3" id="KW-1185">Reference proteome</keyword>
<dbReference type="InterPro" id="IPR014922">
    <property type="entry name" value="YdhG-like"/>
</dbReference>
<evidence type="ECO:0000313" key="2">
    <source>
        <dbReference type="EMBL" id="MDC7675676.1"/>
    </source>
</evidence>
<dbReference type="RefSeq" id="WP_272744002.1">
    <property type="nucleotide sequence ID" value="NZ_JAQQKV010000001.1"/>
</dbReference>
<evidence type="ECO:0000313" key="3">
    <source>
        <dbReference type="Proteomes" id="UP001218579"/>
    </source>
</evidence>